<name>A0A1R1I355_9RHOO</name>
<evidence type="ECO:0008006" key="6">
    <source>
        <dbReference type="Google" id="ProtNLM"/>
    </source>
</evidence>
<dbReference type="SUPFAM" id="SSF55785">
    <property type="entry name" value="PYP-like sensor domain (PAS domain)"/>
    <property type="match status" value="2"/>
</dbReference>
<evidence type="ECO:0000259" key="2">
    <source>
        <dbReference type="PROSITE" id="PS50112"/>
    </source>
</evidence>
<feature type="transmembrane region" description="Helical" evidence="1">
    <location>
        <begin position="9"/>
        <end position="28"/>
    </location>
</feature>
<organism evidence="4 5">
    <name type="scientific">Azonexus hydrophilus</name>
    <dbReference type="NCBI Taxonomy" id="418702"/>
    <lineage>
        <taxon>Bacteria</taxon>
        <taxon>Pseudomonadati</taxon>
        <taxon>Pseudomonadota</taxon>
        <taxon>Betaproteobacteria</taxon>
        <taxon>Rhodocyclales</taxon>
        <taxon>Azonexaceae</taxon>
        <taxon>Azonexus</taxon>
    </lineage>
</organism>
<evidence type="ECO:0000256" key="1">
    <source>
        <dbReference type="SAM" id="Phobius"/>
    </source>
</evidence>
<feature type="domain" description="PAS" evidence="2">
    <location>
        <begin position="215"/>
        <end position="285"/>
    </location>
</feature>
<dbReference type="EMBL" id="MTHD01000004">
    <property type="protein sequence ID" value="OMG53054.1"/>
    <property type="molecule type" value="Genomic_DNA"/>
</dbReference>
<evidence type="ECO:0000313" key="5">
    <source>
        <dbReference type="Proteomes" id="UP000187526"/>
    </source>
</evidence>
<feature type="transmembrane region" description="Helical" evidence="1">
    <location>
        <begin position="48"/>
        <end position="69"/>
    </location>
</feature>
<evidence type="ECO:0000259" key="3">
    <source>
        <dbReference type="PROSITE" id="PS50113"/>
    </source>
</evidence>
<dbReference type="STRING" id="418702.BJN45_12520"/>
<dbReference type="PANTHER" id="PTHR44757:SF2">
    <property type="entry name" value="BIOFILM ARCHITECTURE MAINTENANCE PROTEIN MBAA"/>
    <property type="match status" value="1"/>
</dbReference>
<reference evidence="4 5" key="1">
    <citation type="submission" date="2016-10" db="EMBL/GenBank/DDBJ databases">
        <title>Alkaliphiles isolated from bioreactors.</title>
        <authorList>
            <person name="Salah Z."/>
            <person name="Rout S.P."/>
            <person name="Humphreys P.N."/>
        </authorList>
    </citation>
    <scope>NUCLEOTIDE SEQUENCE [LARGE SCALE GENOMIC DNA]</scope>
    <source>
        <strain evidence="4 5">ZS02</strain>
    </source>
</reference>
<keyword evidence="1" id="KW-0812">Transmembrane</keyword>
<dbReference type="InterPro" id="IPR052155">
    <property type="entry name" value="Biofilm_reg_signaling"/>
</dbReference>
<feature type="domain" description="PAC" evidence="3">
    <location>
        <begin position="163"/>
        <end position="214"/>
    </location>
</feature>
<proteinExistence type="predicted"/>
<gene>
    <name evidence="4" type="ORF">BJN45_12520</name>
</gene>
<evidence type="ECO:0000313" key="4">
    <source>
        <dbReference type="EMBL" id="OMG53054.1"/>
    </source>
</evidence>
<comment type="caution">
    <text evidence="4">The sequence shown here is derived from an EMBL/GenBank/DDBJ whole genome shotgun (WGS) entry which is preliminary data.</text>
</comment>
<dbReference type="Proteomes" id="UP000187526">
    <property type="component" value="Unassembled WGS sequence"/>
</dbReference>
<dbReference type="InterPro" id="IPR035965">
    <property type="entry name" value="PAS-like_dom_sf"/>
</dbReference>
<dbReference type="OrthoDB" id="9813903at2"/>
<dbReference type="CDD" id="cd00130">
    <property type="entry name" value="PAS"/>
    <property type="match status" value="2"/>
</dbReference>
<dbReference type="InterPro" id="IPR013656">
    <property type="entry name" value="PAS_4"/>
</dbReference>
<sequence length="393" mass="42853">MTIASTSKLAALRIATIYALLAGSWILFSDSLIEALFTEPAQLVRASIIKGWLFVAVTSALVFVLVHRLGQQLLTGQRKQGELRSERRRATQLLESIADSSEDAIFAKDLAGRYILFNRAAGAFVGKQPDDVLGKTDAAIFPPEQAAMLAKIGEEIVRDGQATTHEERLATAQGERVFLATKAPLRDASGAIIGHFGIARDVTEYNRALADVRQLTDDLHATLHAIPDLLFELDANGRYIKLEATAEQLLAAPVKEMLGHTVSEVLPAEAATTVMAAIASARTHGSDYGRTISLPLPGGLHHFELSVACKQKASDGTGHFIVLSRDITARREAELELRRNIDELERFNSAAVGRELQMIDLKKQINELHRETGRPPAFDLGFTEVSSHERHAG</sequence>
<dbReference type="Gene3D" id="3.30.450.20">
    <property type="entry name" value="PAS domain"/>
    <property type="match status" value="2"/>
</dbReference>
<accession>A0A1R1I355</accession>
<keyword evidence="5" id="KW-1185">Reference proteome</keyword>
<feature type="domain" description="PAS" evidence="2">
    <location>
        <begin position="90"/>
        <end position="160"/>
    </location>
</feature>
<dbReference type="PROSITE" id="PS50113">
    <property type="entry name" value="PAC"/>
    <property type="match status" value="1"/>
</dbReference>
<dbReference type="SMART" id="SM00091">
    <property type="entry name" value="PAS"/>
    <property type="match status" value="2"/>
</dbReference>
<protein>
    <recommendedName>
        <fullName evidence="6">PAS domain S-box protein</fullName>
    </recommendedName>
</protein>
<dbReference type="RefSeq" id="WP_076095719.1">
    <property type="nucleotide sequence ID" value="NZ_MTHD01000004.1"/>
</dbReference>
<keyword evidence="1" id="KW-0472">Membrane</keyword>
<keyword evidence="1" id="KW-1133">Transmembrane helix</keyword>
<dbReference type="AlphaFoldDB" id="A0A1R1I355"/>
<dbReference type="InterPro" id="IPR000700">
    <property type="entry name" value="PAS-assoc_C"/>
</dbReference>
<dbReference type="PROSITE" id="PS50112">
    <property type="entry name" value="PAS"/>
    <property type="match status" value="2"/>
</dbReference>
<dbReference type="Pfam" id="PF08448">
    <property type="entry name" value="PAS_4"/>
    <property type="match status" value="2"/>
</dbReference>
<dbReference type="PANTHER" id="PTHR44757">
    <property type="entry name" value="DIGUANYLATE CYCLASE DGCP"/>
    <property type="match status" value="1"/>
</dbReference>
<dbReference type="NCBIfam" id="TIGR00229">
    <property type="entry name" value="sensory_box"/>
    <property type="match status" value="2"/>
</dbReference>
<dbReference type="InterPro" id="IPR000014">
    <property type="entry name" value="PAS"/>
</dbReference>